<evidence type="ECO:0000256" key="1">
    <source>
        <dbReference type="ARBA" id="ARBA00009437"/>
    </source>
</evidence>
<dbReference type="Proteomes" id="UP000291301">
    <property type="component" value="Unassembled WGS sequence"/>
</dbReference>
<dbReference type="PROSITE" id="PS50931">
    <property type="entry name" value="HTH_LYSR"/>
    <property type="match status" value="1"/>
</dbReference>
<dbReference type="Pfam" id="PF03466">
    <property type="entry name" value="LysR_substrate"/>
    <property type="match status" value="1"/>
</dbReference>
<dbReference type="SUPFAM" id="SSF53850">
    <property type="entry name" value="Periplasmic binding protein-like II"/>
    <property type="match status" value="1"/>
</dbReference>
<evidence type="ECO:0000256" key="2">
    <source>
        <dbReference type="ARBA" id="ARBA00023015"/>
    </source>
</evidence>
<evidence type="ECO:0000256" key="3">
    <source>
        <dbReference type="ARBA" id="ARBA00023125"/>
    </source>
</evidence>
<reference evidence="6 7" key="1">
    <citation type="journal article" date="2015" name="Antonie Van Leeuwenhoek">
        <title>Oricola cellulosilytica gen. nov., sp. nov., a cellulose-degrading bacterium of the family Phyllobacteriaceae isolated from surface seashore water, and emended descriptions of Mesorhizobium loti and Phyllobacterium myrsinacearum.</title>
        <authorList>
            <person name="Hameed A."/>
            <person name="Shahina M."/>
            <person name="Lai W.A."/>
            <person name="Lin S.Y."/>
            <person name="Young L.S."/>
            <person name="Liu Y.C."/>
            <person name="Hsu Y.H."/>
            <person name="Young C.C."/>
        </authorList>
    </citation>
    <scope>NUCLEOTIDE SEQUENCE [LARGE SCALE GENOMIC DNA]</scope>
    <source>
        <strain evidence="6 7">KCTC 52183</strain>
    </source>
</reference>
<evidence type="ECO:0000259" key="5">
    <source>
        <dbReference type="PROSITE" id="PS50931"/>
    </source>
</evidence>
<proteinExistence type="inferred from homology"/>
<dbReference type="OrthoDB" id="5297263at2"/>
<keyword evidence="3" id="KW-0238">DNA-binding</keyword>
<sequence length="312" mass="33923">MHAVVLRYFAAVARAGSIRAASEELHVAGSAVSRQIQKLEDELGVQLFERLPNGLRLTQAGIVTLRHAKSTLQEFELLKSELGSLRGEKTGVVRIAPLDSLLVRFLPEQILAFHQANPSVDFRVQSGPHSRIATQVAEGEADIGITFNLARPEDTEFISDVAMPLMAMVSKDHALARLNTVTLTQCAQFNLLLQMDTEPIRSLIEVELSVLERTGRTLVASNNLMMLKPMVEAGAGVAFYTPIGLADGLEKGSIVGVPLEGSRLGGLRLGLLIPRRRQLTHAASAMIDQLSGALAVLGKEWQERIARQARSQ</sequence>
<dbReference type="AlphaFoldDB" id="A0A4R0PIT1"/>
<dbReference type="SUPFAM" id="SSF46785">
    <property type="entry name" value="Winged helix' DNA-binding domain"/>
    <property type="match status" value="1"/>
</dbReference>
<comment type="similarity">
    <text evidence="1">Belongs to the LysR transcriptional regulatory family.</text>
</comment>
<keyword evidence="2" id="KW-0805">Transcription regulation</keyword>
<dbReference type="GO" id="GO:0003700">
    <property type="term" value="F:DNA-binding transcription factor activity"/>
    <property type="evidence" value="ECO:0007669"/>
    <property type="project" value="InterPro"/>
</dbReference>
<evidence type="ECO:0000313" key="7">
    <source>
        <dbReference type="Proteomes" id="UP000291301"/>
    </source>
</evidence>
<dbReference type="InterPro" id="IPR000847">
    <property type="entry name" value="LysR_HTH_N"/>
</dbReference>
<dbReference type="PANTHER" id="PTHR30419:SF2">
    <property type="entry name" value="LYSR FAMILY TRANSCRIPTIONAL REGULATOR"/>
    <property type="match status" value="1"/>
</dbReference>
<name>A0A4R0PIT1_9HYPH</name>
<dbReference type="PANTHER" id="PTHR30419">
    <property type="entry name" value="HTH-TYPE TRANSCRIPTIONAL REGULATOR YBHD"/>
    <property type="match status" value="1"/>
</dbReference>
<gene>
    <name evidence="6" type="ORF">E0D97_07650</name>
</gene>
<keyword evidence="7" id="KW-1185">Reference proteome</keyword>
<accession>A0A4R0PIT1</accession>
<comment type="caution">
    <text evidence="6">The sequence shown here is derived from an EMBL/GenBank/DDBJ whole genome shotgun (WGS) entry which is preliminary data.</text>
</comment>
<organism evidence="6 7">
    <name type="scientific">Oricola cellulosilytica</name>
    <dbReference type="NCBI Taxonomy" id="1429082"/>
    <lineage>
        <taxon>Bacteria</taxon>
        <taxon>Pseudomonadati</taxon>
        <taxon>Pseudomonadota</taxon>
        <taxon>Alphaproteobacteria</taxon>
        <taxon>Hyphomicrobiales</taxon>
        <taxon>Ahrensiaceae</taxon>
        <taxon>Oricola</taxon>
    </lineage>
</organism>
<evidence type="ECO:0000256" key="4">
    <source>
        <dbReference type="ARBA" id="ARBA00023163"/>
    </source>
</evidence>
<dbReference type="GO" id="GO:0003677">
    <property type="term" value="F:DNA binding"/>
    <property type="evidence" value="ECO:0007669"/>
    <property type="project" value="UniProtKB-KW"/>
</dbReference>
<dbReference type="Pfam" id="PF00126">
    <property type="entry name" value="HTH_1"/>
    <property type="match status" value="1"/>
</dbReference>
<dbReference type="GO" id="GO:0005829">
    <property type="term" value="C:cytosol"/>
    <property type="evidence" value="ECO:0007669"/>
    <property type="project" value="TreeGrafter"/>
</dbReference>
<dbReference type="RefSeq" id="WP_131567437.1">
    <property type="nucleotide sequence ID" value="NZ_JAINFK010000004.1"/>
</dbReference>
<protein>
    <submittedName>
        <fullName evidence="6">LysR family transcriptional regulator</fullName>
    </submittedName>
</protein>
<dbReference type="InterPro" id="IPR036390">
    <property type="entry name" value="WH_DNA-bd_sf"/>
</dbReference>
<dbReference type="FunFam" id="1.10.10.10:FF:000001">
    <property type="entry name" value="LysR family transcriptional regulator"/>
    <property type="match status" value="1"/>
</dbReference>
<keyword evidence="4" id="KW-0804">Transcription</keyword>
<feature type="domain" description="HTH lysR-type" evidence="5">
    <location>
        <begin position="1"/>
        <end position="58"/>
    </location>
</feature>
<evidence type="ECO:0000313" key="6">
    <source>
        <dbReference type="EMBL" id="TCD15394.1"/>
    </source>
</evidence>
<dbReference type="InterPro" id="IPR036388">
    <property type="entry name" value="WH-like_DNA-bd_sf"/>
</dbReference>
<dbReference type="InterPro" id="IPR050950">
    <property type="entry name" value="HTH-type_LysR_regulators"/>
</dbReference>
<dbReference type="PRINTS" id="PR00039">
    <property type="entry name" value="HTHLYSR"/>
</dbReference>
<dbReference type="EMBL" id="SJST01000002">
    <property type="protein sequence ID" value="TCD15394.1"/>
    <property type="molecule type" value="Genomic_DNA"/>
</dbReference>
<dbReference type="Gene3D" id="3.40.190.10">
    <property type="entry name" value="Periplasmic binding protein-like II"/>
    <property type="match status" value="2"/>
</dbReference>
<dbReference type="InterPro" id="IPR005119">
    <property type="entry name" value="LysR_subst-bd"/>
</dbReference>
<dbReference type="Gene3D" id="1.10.10.10">
    <property type="entry name" value="Winged helix-like DNA-binding domain superfamily/Winged helix DNA-binding domain"/>
    <property type="match status" value="1"/>
</dbReference>